<keyword evidence="13" id="KW-0175">Coiled coil</keyword>
<keyword evidence="6" id="KW-0158">Chromosome</keyword>
<dbReference type="Pfam" id="PF08287">
    <property type="entry name" value="DASH_Spc19"/>
    <property type="match status" value="1"/>
</dbReference>
<evidence type="ECO:0000256" key="1">
    <source>
        <dbReference type="ARBA" id="ARBA00004123"/>
    </source>
</evidence>
<accession>A0A1M8A7T3</accession>
<dbReference type="OrthoDB" id="3361333at2759"/>
<dbReference type="EMBL" id="LT671824">
    <property type="protein sequence ID" value="SHO78459.1"/>
    <property type="molecule type" value="Genomic_DNA"/>
</dbReference>
<evidence type="ECO:0000256" key="8">
    <source>
        <dbReference type="ARBA" id="ARBA00022838"/>
    </source>
</evidence>
<keyword evidence="15" id="KW-1185">Reference proteome</keyword>
<proteinExistence type="inferred from homology"/>
<dbReference type="STRING" id="1230383.A0A1M8A7T3"/>
<keyword evidence="11" id="KW-0137">Centromere</keyword>
<name>A0A1M8A7T3_MALS4</name>
<dbReference type="PANTHER" id="PTHR28262">
    <property type="entry name" value="DASH COMPLEX SUBUNIT SPC19"/>
    <property type="match status" value="1"/>
</dbReference>
<gene>
    <name evidence="14" type="ORF">MSYG_2805</name>
</gene>
<dbReference type="PANTHER" id="PTHR28262:SF1">
    <property type="entry name" value="DASH COMPLEX SUBUNIT SPC19"/>
    <property type="match status" value="1"/>
</dbReference>
<protein>
    <recommendedName>
        <fullName evidence="5">DASH complex subunit SPC19</fullName>
    </recommendedName>
    <alternativeName>
        <fullName evidence="12">Outer kinetochore protein SPC19</fullName>
    </alternativeName>
</protein>
<evidence type="ECO:0000256" key="3">
    <source>
        <dbReference type="ARBA" id="ARBA00004629"/>
    </source>
</evidence>
<organism evidence="14 15">
    <name type="scientific">Malassezia sympodialis (strain ATCC 42132)</name>
    <name type="common">Atopic eczema-associated yeast</name>
    <dbReference type="NCBI Taxonomy" id="1230383"/>
    <lineage>
        <taxon>Eukaryota</taxon>
        <taxon>Fungi</taxon>
        <taxon>Dikarya</taxon>
        <taxon>Basidiomycota</taxon>
        <taxon>Ustilaginomycotina</taxon>
        <taxon>Malasseziomycetes</taxon>
        <taxon>Malasseziales</taxon>
        <taxon>Malasseziaceae</taxon>
        <taxon>Malassezia</taxon>
    </lineage>
</organism>
<feature type="coiled-coil region" evidence="13">
    <location>
        <begin position="110"/>
        <end position="171"/>
    </location>
</feature>
<dbReference type="AlphaFoldDB" id="A0A1M8A7T3"/>
<keyword evidence="9" id="KW-0206">Cytoskeleton</keyword>
<dbReference type="GO" id="GO:0008608">
    <property type="term" value="P:attachment of spindle microtubules to kinetochore"/>
    <property type="evidence" value="ECO:0007669"/>
    <property type="project" value="InterPro"/>
</dbReference>
<evidence type="ECO:0000256" key="11">
    <source>
        <dbReference type="ARBA" id="ARBA00023328"/>
    </source>
</evidence>
<evidence type="ECO:0000256" key="6">
    <source>
        <dbReference type="ARBA" id="ARBA00022454"/>
    </source>
</evidence>
<evidence type="ECO:0000256" key="7">
    <source>
        <dbReference type="ARBA" id="ARBA00022490"/>
    </source>
</evidence>
<evidence type="ECO:0000256" key="12">
    <source>
        <dbReference type="ARBA" id="ARBA00032583"/>
    </source>
</evidence>
<evidence type="ECO:0000313" key="15">
    <source>
        <dbReference type="Proteomes" id="UP000186303"/>
    </source>
</evidence>
<dbReference type="OMA" id="DCCEEAH"/>
<evidence type="ECO:0000256" key="4">
    <source>
        <dbReference type="ARBA" id="ARBA00008952"/>
    </source>
</evidence>
<evidence type="ECO:0000256" key="10">
    <source>
        <dbReference type="ARBA" id="ARBA00023242"/>
    </source>
</evidence>
<reference evidence="15" key="1">
    <citation type="journal article" date="2017" name="Nucleic Acids Res.">
        <title>Proteogenomics produces comprehensive and highly accurate protein-coding gene annotation in a complete genome assembly of Malassezia sympodialis.</title>
        <authorList>
            <person name="Zhu Y."/>
            <person name="Engstroem P.G."/>
            <person name="Tellgren-Roth C."/>
            <person name="Baudo C.D."/>
            <person name="Kennell J.C."/>
            <person name="Sun S."/>
            <person name="Billmyre R.B."/>
            <person name="Schroeder M.S."/>
            <person name="Andersson A."/>
            <person name="Holm T."/>
            <person name="Sigurgeirsson B."/>
            <person name="Wu G."/>
            <person name="Sankaranarayanan S.R."/>
            <person name="Siddharthan R."/>
            <person name="Sanyal K."/>
            <person name="Lundeberg J."/>
            <person name="Nystedt B."/>
            <person name="Boekhout T."/>
            <person name="Dawson T.L. Jr."/>
            <person name="Heitman J."/>
            <person name="Scheynius A."/>
            <person name="Lehtioe J."/>
        </authorList>
    </citation>
    <scope>NUCLEOTIDE SEQUENCE [LARGE SCALE GENOMIC DNA]</scope>
    <source>
        <strain evidence="15">ATCC 42132</strain>
    </source>
</reference>
<dbReference type="Proteomes" id="UP000186303">
    <property type="component" value="Chromosome 4"/>
</dbReference>
<comment type="subcellular location">
    <subcellularLocation>
        <location evidence="3">Chromosome</location>
        <location evidence="3">Centromere</location>
        <location evidence="3">Kinetochore</location>
    </subcellularLocation>
    <subcellularLocation>
        <location evidence="2">Cytoplasm</location>
        <location evidence="2">Cytoskeleton</location>
        <location evidence="2">Spindle</location>
    </subcellularLocation>
    <subcellularLocation>
        <location evidence="1">Nucleus</location>
    </subcellularLocation>
</comment>
<evidence type="ECO:0000313" key="14">
    <source>
        <dbReference type="EMBL" id="SHO78459.1"/>
    </source>
</evidence>
<comment type="similarity">
    <text evidence="4">Belongs to the DASH complex SPC19 family.</text>
</comment>
<evidence type="ECO:0000256" key="5">
    <source>
        <dbReference type="ARBA" id="ARBA00016329"/>
    </source>
</evidence>
<sequence>MARNVPRQSVYFNPNASANQLSNIYACVSHLQAACTCLHDTNSALEFHTGDLKRLNTAISNQRHFDLVSECEVRQAREHVAAEIAPLLRELIMRAEEVLGKDEQHARTLRNRATEELAKVDAQAQILTEEKDAALGRTASQVEYDAQMQELETLRKQRAQLMERVNLLEKQGKAVL</sequence>
<evidence type="ECO:0000256" key="9">
    <source>
        <dbReference type="ARBA" id="ARBA00023212"/>
    </source>
</evidence>
<dbReference type="InterPro" id="IPR013251">
    <property type="entry name" value="DASH_Spc19"/>
</dbReference>
<dbReference type="GO" id="GO:0005876">
    <property type="term" value="C:spindle microtubule"/>
    <property type="evidence" value="ECO:0007669"/>
    <property type="project" value="InterPro"/>
</dbReference>
<dbReference type="VEuPathDB" id="FungiDB:MSYG_2805"/>
<keyword evidence="10" id="KW-0539">Nucleus</keyword>
<evidence type="ECO:0000256" key="2">
    <source>
        <dbReference type="ARBA" id="ARBA00004186"/>
    </source>
</evidence>
<keyword evidence="7" id="KW-0963">Cytoplasm</keyword>
<evidence type="ECO:0000256" key="13">
    <source>
        <dbReference type="SAM" id="Coils"/>
    </source>
</evidence>
<dbReference type="GO" id="GO:0042729">
    <property type="term" value="C:DASH complex"/>
    <property type="evidence" value="ECO:0007669"/>
    <property type="project" value="InterPro"/>
</dbReference>
<keyword evidence="8" id="KW-0995">Kinetochore</keyword>